<feature type="binding site" evidence="6">
    <location>
        <position position="134"/>
    </location>
    <ligand>
        <name>(6S)-NADPHX</name>
        <dbReference type="ChEBI" id="CHEBI:64076"/>
    </ligand>
</feature>
<accession>A0A1I1Y4K8</accession>
<comment type="function">
    <text evidence="6">Catalyzes the dehydration of the S-form of NAD(P)HX at the expense of ADP, which is converted to AMP. Together with NAD(P)HX epimerase, which catalyzes the epimerization of the S- and R-forms, the enzyme allows the repair of both epimers of NAD(P)HX, a damaged form of NAD(P)H that is a result of enzymatic or heat-dependent hydration.</text>
</comment>
<dbReference type="PANTHER" id="PTHR12592">
    <property type="entry name" value="ATP-DEPENDENT (S)-NAD(P)H-HYDRATE DEHYDRATASE FAMILY MEMBER"/>
    <property type="match status" value="1"/>
</dbReference>
<dbReference type="AlphaFoldDB" id="A0A1I1Y4K8"/>
<keyword evidence="9" id="KW-0418">Kinase</keyword>
<comment type="cofactor">
    <cofactor evidence="6">
        <name>Mg(2+)</name>
        <dbReference type="ChEBI" id="CHEBI:18420"/>
    </cofactor>
</comment>
<evidence type="ECO:0000256" key="1">
    <source>
        <dbReference type="ARBA" id="ARBA00022741"/>
    </source>
</evidence>
<evidence type="ECO:0000313" key="9">
    <source>
        <dbReference type="EMBL" id="SFE14491.1"/>
    </source>
</evidence>
<dbReference type="GO" id="GO:0052855">
    <property type="term" value="F:ADP-dependent NAD(P)H-hydrate dehydratase activity"/>
    <property type="evidence" value="ECO:0007669"/>
    <property type="project" value="UniProtKB-UniRule"/>
</dbReference>
<proteinExistence type="inferred from homology"/>
<dbReference type="GO" id="GO:0005524">
    <property type="term" value="F:ATP binding"/>
    <property type="evidence" value="ECO:0007669"/>
    <property type="project" value="UniProtKB-KW"/>
</dbReference>
<dbReference type="GO" id="GO:0016301">
    <property type="term" value="F:kinase activity"/>
    <property type="evidence" value="ECO:0007669"/>
    <property type="project" value="UniProtKB-KW"/>
</dbReference>
<dbReference type="Gene3D" id="3.40.1190.20">
    <property type="match status" value="1"/>
</dbReference>
<gene>
    <name evidence="6" type="primary">nnrD</name>
    <name evidence="9" type="ORF">SAMN04515678_106285</name>
</gene>
<dbReference type="Proteomes" id="UP000325289">
    <property type="component" value="Unassembled WGS sequence"/>
</dbReference>
<dbReference type="GO" id="GO:0052856">
    <property type="term" value="F:NAD(P)HX epimerase activity"/>
    <property type="evidence" value="ECO:0007669"/>
    <property type="project" value="TreeGrafter"/>
</dbReference>
<feature type="region of interest" description="Disordered" evidence="7">
    <location>
        <begin position="1"/>
        <end position="33"/>
    </location>
</feature>
<keyword evidence="10" id="KW-1185">Reference proteome</keyword>
<comment type="catalytic activity">
    <reaction evidence="6">
        <text>(6S)-NADHX + ADP = AMP + phosphate + NADH + H(+)</text>
        <dbReference type="Rhea" id="RHEA:32223"/>
        <dbReference type="ChEBI" id="CHEBI:15378"/>
        <dbReference type="ChEBI" id="CHEBI:43474"/>
        <dbReference type="ChEBI" id="CHEBI:57945"/>
        <dbReference type="ChEBI" id="CHEBI:64074"/>
        <dbReference type="ChEBI" id="CHEBI:456215"/>
        <dbReference type="ChEBI" id="CHEBI:456216"/>
        <dbReference type="EC" id="4.2.1.136"/>
    </reaction>
</comment>
<dbReference type="EMBL" id="FOMS01000006">
    <property type="protein sequence ID" value="SFE14491.1"/>
    <property type="molecule type" value="Genomic_DNA"/>
</dbReference>
<reference evidence="9 10" key="1">
    <citation type="submission" date="2016-10" db="EMBL/GenBank/DDBJ databases">
        <authorList>
            <person name="Varghese N."/>
            <person name="Submissions S."/>
        </authorList>
    </citation>
    <scope>NUCLEOTIDE SEQUENCE [LARGE SCALE GENOMIC DNA]</scope>
    <source>
        <strain evidence="10">YIM D21,KCTC 23444,ACCC 10710</strain>
    </source>
</reference>
<dbReference type="InterPro" id="IPR017953">
    <property type="entry name" value="Carbohydrate_kinase_pred_CS"/>
</dbReference>
<feature type="binding site" evidence="6">
    <location>
        <position position="71"/>
    </location>
    <ligand>
        <name>(6S)-NADPHX</name>
        <dbReference type="ChEBI" id="CHEBI:64076"/>
    </ligand>
</feature>
<evidence type="ECO:0000256" key="5">
    <source>
        <dbReference type="ARBA" id="ARBA00023239"/>
    </source>
</evidence>
<dbReference type="PROSITE" id="PS01050">
    <property type="entry name" value="YJEF_C_2"/>
    <property type="match status" value="1"/>
</dbReference>
<comment type="subunit">
    <text evidence="6">Homotetramer.</text>
</comment>
<evidence type="ECO:0000313" key="10">
    <source>
        <dbReference type="Proteomes" id="UP000325289"/>
    </source>
</evidence>
<keyword evidence="3 6" id="KW-0521">NADP</keyword>
<comment type="similarity">
    <text evidence="6">Belongs to the NnrD/CARKD family.</text>
</comment>
<dbReference type="HAMAP" id="MF_01965">
    <property type="entry name" value="NADHX_dehydratase"/>
    <property type="match status" value="1"/>
</dbReference>
<dbReference type="CDD" id="cd01171">
    <property type="entry name" value="YXKO-related"/>
    <property type="match status" value="1"/>
</dbReference>
<evidence type="ECO:0000256" key="2">
    <source>
        <dbReference type="ARBA" id="ARBA00022840"/>
    </source>
</evidence>
<feature type="binding site" evidence="6">
    <location>
        <position position="184"/>
    </location>
    <ligand>
        <name>(6S)-NADPHX</name>
        <dbReference type="ChEBI" id="CHEBI:64076"/>
    </ligand>
</feature>
<feature type="binding site" evidence="6">
    <location>
        <position position="255"/>
    </location>
    <ligand>
        <name>AMP</name>
        <dbReference type="ChEBI" id="CHEBI:456215"/>
    </ligand>
</feature>
<feature type="binding site" evidence="6">
    <location>
        <position position="256"/>
    </location>
    <ligand>
        <name>(6S)-NADPHX</name>
        <dbReference type="ChEBI" id="CHEBI:64076"/>
    </ligand>
</feature>
<dbReference type="GO" id="GO:0110051">
    <property type="term" value="P:metabolite repair"/>
    <property type="evidence" value="ECO:0007669"/>
    <property type="project" value="TreeGrafter"/>
</dbReference>
<comment type="catalytic activity">
    <reaction evidence="6">
        <text>(6S)-NADPHX + ADP = AMP + phosphate + NADPH + H(+)</text>
        <dbReference type="Rhea" id="RHEA:32235"/>
        <dbReference type="ChEBI" id="CHEBI:15378"/>
        <dbReference type="ChEBI" id="CHEBI:43474"/>
        <dbReference type="ChEBI" id="CHEBI:57783"/>
        <dbReference type="ChEBI" id="CHEBI:64076"/>
        <dbReference type="ChEBI" id="CHEBI:456215"/>
        <dbReference type="ChEBI" id="CHEBI:456216"/>
        <dbReference type="EC" id="4.2.1.136"/>
    </reaction>
</comment>
<feature type="domain" description="YjeF C-terminal" evidence="8">
    <location>
        <begin position="36"/>
        <end position="310"/>
    </location>
</feature>
<evidence type="ECO:0000259" key="8">
    <source>
        <dbReference type="PROSITE" id="PS51383"/>
    </source>
</evidence>
<evidence type="ECO:0000256" key="7">
    <source>
        <dbReference type="SAM" id="MobiDB-lite"/>
    </source>
</evidence>
<keyword evidence="1 6" id="KW-0547">Nucleotide-binding</keyword>
<name>A0A1I1Y4K8_9RHOB</name>
<sequence length="312" mass="32111">MLRSGPRAGTSRSAISGFDPGAGHASYRPMTENRITRETLPLDALRKAPEAHKYDHGHALVLCGGAGRTGAARLAARGALRVGAGLVTLGVPGAAQLEVAMQVTAIMLRRVDDGAGLTTLLEDGRLNALCLGPGLGPDRARALVPAALAAGRATVLDADALTAFSDTPKALFETLHEGCVLTPHMGEFSRLFPDLARRLREEPRSSVLRGAADRAGTTVLLKGRETIIAAPGGAVWIHGGAEGGDTPWLATAGTGDVLAGFIAGLLARGLAPAEAAATGTWLHARSAAEFGPGLVAEDLPETLPRVFRELGL</sequence>
<dbReference type="NCBIfam" id="TIGR00196">
    <property type="entry name" value="yjeF_cterm"/>
    <property type="match status" value="1"/>
</dbReference>
<organism evidence="9 10">
    <name type="scientific">Roseivivax sediminis</name>
    <dbReference type="NCBI Taxonomy" id="936889"/>
    <lineage>
        <taxon>Bacteria</taxon>
        <taxon>Pseudomonadati</taxon>
        <taxon>Pseudomonadota</taxon>
        <taxon>Alphaproteobacteria</taxon>
        <taxon>Rhodobacterales</taxon>
        <taxon>Roseobacteraceae</taxon>
        <taxon>Roseivivax</taxon>
    </lineage>
</organism>
<keyword evidence="4 6" id="KW-0520">NAD</keyword>
<dbReference type="InterPro" id="IPR029056">
    <property type="entry name" value="Ribokinase-like"/>
</dbReference>
<evidence type="ECO:0000256" key="4">
    <source>
        <dbReference type="ARBA" id="ARBA00023027"/>
    </source>
</evidence>
<protein>
    <recommendedName>
        <fullName evidence="6">ADP-dependent (S)-NAD(P)H-hydrate dehydratase</fullName>
        <ecNumber evidence="6">4.2.1.136</ecNumber>
    </recommendedName>
    <alternativeName>
        <fullName evidence="6">ADP-dependent NAD(P)HX dehydratase</fullName>
    </alternativeName>
</protein>
<dbReference type="InterPro" id="IPR000631">
    <property type="entry name" value="CARKD"/>
</dbReference>
<dbReference type="GO" id="GO:0046496">
    <property type="term" value="P:nicotinamide nucleotide metabolic process"/>
    <property type="evidence" value="ECO:0007669"/>
    <property type="project" value="UniProtKB-UniRule"/>
</dbReference>
<dbReference type="PROSITE" id="PS51383">
    <property type="entry name" value="YJEF_C_3"/>
    <property type="match status" value="1"/>
</dbReference>
<dbReference type="PANTHER" id="PTHR12592:SF0">
    <property type="entry name" value="ATP-DEPENDENT (S)-NAD(P)H-HYDRATE DEHYDRATASE"/>
    <property type="match status" value="1"/>
</dbReference>
<feature type="binding site" evidence="6">
    <location>
        <begin position="222"/>
        <end position="226"/>
    </location>
    <ligand>
        <name>AMP</name>
        <dbReference type="ChEBI" id="CHEBI:456215"/>
    </ligand>
</feature>
<keyword evidence="9" id="KW-0808">Transferase</keyword>
<dbReference type="SUPFAM" id="SSF53613">
    <property type="entry name" value="Ribokinase-like"/>
    <property type="match status" value="1"/>
</dbReference>
<evidence type="ECO:0000256" key="6">
    <source>
        <dbReference type="HAMAP-Rule" id="MF_01965"/>
    </source>
</evidence>
<keyword evidence="2 6" id="KW-0067">ATP-binding</keyword>
<dbReference type="EC" id="4.2.1.136" evidence="6"/>
<keyword evidence="5 6" id="KW-0456">Lyase</keyword>
<dbReference type="Pfam" id="PF01256">
    <property type="entry name" value="Carb_kinase"/>
    <property type="match status" value="1"/>
</dbReference>
<evidence type="ECO:0000256" key="3">
    <source>
        <dbReference type="ARBA" id="ARBA00022857"/>
    </source>
</evidence>